<accession>A0AAN8WXE9</accession>
<dbReference type="AlphaFoldDB" id="A0AAN8WXE9"/>
<feature type="non-terminal residue" evidence="1">
    <location>
        <position position="1"/>
    </location>
</feature>
<evidence type="ECO:0000313" key="2">
    <source>
        <dbReference type="Proteomes" id="UP001381693"/>
    </source>
</evidence>
<comment type="caution">
    <text evidence="1">The sequence shown here is derived from an EMBL/GenBank/DDBJ whole genome shotgun (WGS) entry which is preliminary data.</text>
</comment>
<reference evidence="1 2" key="1">
    <citation type="submission" date="2023-11" db="EMBL/GenBank/DDBJ databases">
        <title>Halocaridina rubra genome assembly.</title>
        <authorList>
            <person name="Smith C."/>
        </authorList>
    </citation>
    <scope>NUCLEOTIDE SEQUENCE [LARGE SCALE GENOMIC DNA]</scope>
    <source>
        <strain evidence="1">EP-1</strain>
        <tissue evidence="1">Whole</tissue>
    </source>
</reference>
<proteinExistence type="predicted"/>
<gene>
    <name evidence="1" type="ORF">SK128_012789</name>
</gene>
<keyword evidence="2" id="KW-1185">Reference proteome</keyword>
<evidence type="ECO:0000313" key="1">
    <source>
        <dbReference type="EMBL" id="KAK7074130.1"/>
    </source>
</evidence>
<organism evidence="1 2">
    <name type="scientific">Halocaridina rubra</name>
    <name type="common">Hawaiian red shrimp</name>
    <dbReference type="NCBI Taxonomy" id="373956"/>
    <lineage>
        <taxon>Eukaryota</taxon>
        <taxon>Metazoa</taxon>
        <taxon>Ecdysozoa</taxon>
        <taxon>Arthropoda</taxon>
        <taxon>Crustacea</taxon>
        <taxon>Multicrustacea</taxon>
        <taxon>Malacostraca</taxon>
        <taxon>Eumalacostraca</taxon>
        <taxon>Eucarida</taxon>
        <taxon>Decapoda</taxon>
        <taxon>Pleocyemata</taxon>
        <taxon>Caridea</taxon>
        <taxon>Atyoidea</taxon>
        <taxon>Atyidae</taxon>
        <taxon>Halocaridina</taxon>
    </lineage>
</organism>
<dbReference type="Proteomes" id="UP001381693">
    <property type="component" value="Unassembled WGS sequence"/>
</dbReference>
<name>A0AAN8WXE9_HALRR</name>
<protein>
    <submittedName>
        <fullName evidence="1">Uncharacterized protein</fullName>
    </submittedName>
</protein>
<sequence>FYLPGDCFMPFTVGGNQLIFVPAPSPDQWRGLVSTFVNTSKQYECPRFLHDDGEGKNTSFTFPCVS</sequence>
<dbReference type="EMBL" id="JAXCGZ010011790">
    <property type="protein sequence ID" value="KAK7074130.1"/>
    <property type="molecule type" value="Genomic_DNA"/>
</dbReference>